<dbReference type="GO" id="GO:0030660">
    <property type="term" value="C:Golgi-associated vesicle membrane"/>
    <property type="evidence" value="ECO:0007669"/>
    <property type="project" value="TreeGrafter"/>
</dbReference>
<keyword evidence="5 8" id="KW-1133">Transmembrane helix</keyword>
<feature type="compositionally biased region" description="Acidic residues" evidence="7">
    <location>
        <begin position="726"/>
        <end position="744"/>
    </location>
</feature>
<evidence type="ECO:0000259" key="9">
    <source>
        <dbReference type="Pfam" id="PF02225"/>
    </source>
</evidence>
<evidence type="ECO:0000256" key="1">
    <source>
        <dbReference type="ARBA" id="ARBA00004127"/>
    </source>
</evidence>
<feature type="transmembrane region" description="Helical" evidence="8">
    <location>
        <begin position="483"/>
        <end position="504"/>
    </location>
</feature>
<dbReference type="InterPro" id="IPR006639">
    <property type="entry name" value="Preselin/SPP"/>
</dbReference>
<dbReference type="GO" id="GO:0098554">
    <property type="term" value="C:cytoplasmic side of endoplasmic reticulum membrane"/>
    <property type="evidence" value="ECO:0007669"/>
    <property type="project" value="TreeGrafter"/>
</dbReference>
<dbReference type="GO" id="GO:0005765">
    <property type="term" value="C:lysosomal membrane"/>
    <property type="evidence" value="ECO:0007669"/>
    <property type="project" value="TreeGrafter"/>
</dbReference>
<comment type="similarity">
    <text evidence="2">Belongs to the peptidase A22B family.</text>
</comment>
<dbReference type="InterPro" id="IPR003137">
    <property type="entry name" value="PA_domain"/>
</dbReference>
<comment type="subcellular location">
    <subcellularLocation>
        <location evidence="1">Endomembrane system</location>
        <topology evidence="1">Multi-pass membrane protein</topology>
    </subcellularLocation>
</comment>
<feature type="transmembrane region" description="Helical" evidence="8">
    <location>
        <begin position="636"/>
        <end position="669"/>
    </location>
</feature>
<keyword evidence="3 8" id="KW-0812">Transmembrane</keyword>
<sequence length="757" mass="83672">MVDAVLPTAELLLMTNSKKNMDVSATLLVSQAFYGPIAPTQKYSSSDVEHDRRRLTTPLAENSLLCFDAATADEGVNQQVVDSTKGTWMVVPRGGCTYEHKTWVAQSLYKAAGVIVYNTLASRYTFNETDNTTIIFPVEYHDYDCNNAKVEIPSNELKFFSSRLEAEEKTNLQTSPYNVKINDPLLAGDTVDNLCKIHDENALRNCPSKRCVVAANKTSNDDTTTVCCAWDLLLNPYPDDTIDKNVTIPTIFATMEQGDIILKAMAKAQGDGSVTVSIHSRWRPGYNISAVLIVLFGVFVAGFAAFRSANDYQVGISKLWKGMKKDPTRNINSNPASAVGDGNGGGTQQQQESLVTRSNSLADESLELEPMHAVVFLVMSSFSLFILFFFKIYNVAKVMYAFGCANSFIQIMVYPLLSRFLSSRLCRLSSSGKFCFRERCLYRSEEFGDITNWDVLAGILGYSVGMVWLYMSLCIPQAGEHYTFYWVAQDVLGFCMCVTFLGLIKLNSIKVAATLLIVAFFYDIFFVFVTPYLFKGRSVMIEVATSGGPPKADGLWCEKYPSDSDCKGGDPMPMLFSIPRLFDYQGGASMLGLGDIVLPGLLLSFAARLDAARLVYTLYSKKYGQVDTIPPPMSAWYALLFGGYGYYFVPLMISYAIGLFMANAAVYIMNMGQPALLYIVPMTLGMFAYKGWRRNELVSLWNGPKILGHADLVCYGRPQTSSPPAEGEDEAIATNEEFVDDEAGDVPLISDTSDPSE</sequence>
<dbReference type="Proteomes" id="UP000095751">
    <property type="component" value="Unassembled WGS sequence"/>
</dbReference>
<feature type="region of interest" description="Disordered" evidence="7">
    <location>
        <begin position="718"/>
        <end position="757"/>
    </location>
</feature>
<organism evidence="10 11">
    <name type="scientific">Fragilariopsis cylindrus CCMP1102</name>
    <dbReference type="NCBI Taxonomy" id="635003"/>
    <lineage>
        <taxon>Eukaryota</taxon>
        <taxon>Sar</taxon>
        <taxon>Stramenopiles</taxon>
        <taxon>Ochrophyta</taxon>
        <taxon>Bacillariophyta</taxon>
        <taxon>Bacillariophyceae</taxon>
        <taxon>Bacillariophycidae</taxon>
        <taxon>Bacillariales</taxon>
        <taxon>Bacillariaceae</taxon>
        <taxon>Fragilariopsis</taxon>
    </lineage>
</organism>
<dbReference type="GO" id="GO:0098553">
    <property type="term" value="C:lumenal side of endoplasmic reticulum membrane"/>
    <property type="evidence" value="ECO:0007669"/>
    <property type="project" value="TreeGrafter"/>
</dbReference>
<evidence type="ECO:0000313" key="11">
    <source>
        <dbReference type="Proteomes" id="UP000095751"/>
    </source>
</evidence>
<dbReference type="EMBL" id="KV784361">
    <property type="protein sequence ID" value="OEU13463.1"/>
    <property type="molecule type" value="Genomic_DNA"/>
</dbReference>
<evidence type="ECO:0000256" key="5">
    <source>
        <dbReference type="ARBA" id="ARBA00022989"/>
    </source>
</evidence>
<feature type="transmembrane region" description="Helical" evidence="8">
    <location>
        <begin position="453"/>
        <end position="471"/>
    </location>
</feature>
<dbReference type="Gene3D" id="3.50.30.30">
    <property type="match status" value="1"/>
</dbReference>
<dbReference type="KEGG" id="fcy:FRACYDRAFT_241799"/>
<evidence type="ECO:0000256" key="8">
    <source>
        <dbReference type="SAM" id="Phobius"/>
    </source>
</evidence>
<feature type="transmembrane region" description="Helical" evidence="8">
    <location>
        <begin position="286"/>
        <end position="306"/>
    </location>
</feature>
<evidence type="ECO:0000313" key="10">
    <source>
        <dbReference type="EMBL" id="OEU13463.1"/>
    </source>
</evidence>
<dbReference type="InterPro" id="IPR007369">
    <property type="entry name" value="Peptidase_A22B_SPP"/>
</dbReference>
<dbReference type="OrthoDB" id="29661at2759"/>
<keyword evidence="4" id="KW-0378">Hydrolase</keyword>
<dbReference type="PANTHER" id="PTHR12174">
    <property type="entry name" value="SIGNAL PEPTIDE PEPTIDASE"/>
    <property type="match status" value="1"/>
</dbReference>
<dbReference type="InParanoid" id="A0A1E7F6H4"/>
<protein>
    <submittedName>
        <fullName evidence="10">Peptidase_A22B-domain-containing protein</fullName>
    </submittedName>
</protein>
<dbReference type="AlphaFoldDB" id="A0A1E7F6H4"/>
<proteinExistence type="inferred from homology"/>
<dbReference type="Pfam" id="PF02225">
    <property type="entry name" value="PA"/>
    <property type="match status" value="1"/>
</dbReference>
<evidence type="ECO:0000256" key="3">
    <source>
        <dbReference type="ARBA" id="ARBA00022692"/>
    </source>
</evidence>
<evidence type="ECO:0000256" key="2">
    <source>
        <dbReference type="ARBA" id="ARBA00006859"/>
    </source>
</evidence>
<dbReference type="Pfam" id="PF04258">
    <property type="entry name" value="Peptidase_A22B"/>
    <property type="match status" value="1"/>
</dbReference>
<keyword evidence="11" id="KW-1185">Reference proteome</keyword>
<evidence type="ECO:0000256" key="7">
    <source>
        <dbReference type="SAM" id="MobiDB-lite"/>
    </source>
</evidence>
<accession>A0A1E7F6H4</accession>
<dbReference type="GO" id="GO:0033619">
    <property type="term" value="P:membrane protein proteolysis"/>
    <property type="evidence" value="ECO:0007669"/>
    <property type="project" value="TreeGrafter"/>
</dbReference>
<dbReference type="SMART" id="SM00730">
    <property type="entry name" value="PSN"/>
    <property type="match status" value="1"/>
</dbReference>
<feature type="transmembrane region" description="Helical" evidence="8">
    <location>
        <begin position="373"/>
        <end position="393"/>
    </location>
</feature>
<reference evidence="10 11" key="1">
    <citation type="submission" date="2016-09" db="EMBL/GenBank/DDBJ databases">
        <title>Extensive genetic diversity and differential bi-allelic expression allows diatom success in the polar Southern Ocean.</title>
        <authorList>
            <consortium name="DOE Joint Genome Institute"/>
            <person name="Mock T."/>
            <person name="Otillar R.P."/>
            <person name="Strauss J."/>
            <person name="Dupont C."/>
            <person name="Frickenhaus S."/>
            <person name="Maumus F."/>
            <person name="Mcmullan M."/>
            <person name="Sanges R."/>
            <person name="Schmutz J."/>
            <person name="Toseland A."/>
            <person name="Valas R."/>
            <person name="Veluchamy A."/>
            <person name="Ward B.J."/>
            <person name="Allen A."/>
            <person name="Barry K."/>
            <person name="Falciatore A."/>
            <person name="Ferrante M."/>
            <person name="Fortunato A.E."/>
            <person name="Gloeckner G."/>
            <person name="Gruber A."/>
            <person name="Hipkin R."/>
            <person name="Janech M."/>
            <person name="Kroth P."/>
            <person name="Leese F."/>
            <person name="Lindquist E."/>
            <person name="Lyon B.R."/>
            <person name="Martin J."/>
            <person name="Mayer C."/>
            <person name="Parker M."/>
            <person name="Quesneville H."/>
            <person name="Raymond J."/>
            <person name="Uhlig C."/>
            <person name="Valentin K.U."/>
            <person name="Worden A.Z."/>
            <person name="Armbrust E.V."/>
            <person name="Bowler C."/>
            <person name="Green B."/>
            <person name="Moulton V."/>
            <person name="Van Oosterhout C."/>
            <person name="Grigoriev I."/>
        </authorList>
    </citation>
    <scope>NUCLEOTIDE SEQUENCE [LARGE SCALE GENOMIC DNA]</scope>
    <source>
        <strain evidence="10 11">CCMP1102</strain>
    </source>
</reference>
<gene>
    <name evidence="10" type="ORF">FRACYDRAFT_241799</name>
</gene>
<feature type="domain" description="PA" evidence="9">
    <location>
        <begin position="62"/>
        <end position="128"/>
    </location>
</feature>
<feature type="transmembrane region" description="Helical" evidence="8">
    <location>
        <begin position="511"/>
        <end position="534"/>
    </location>
</feature>
<feature type="region of interest" description="Disordered" evidence="7">
    <location>
        <begin position="327"/>
        <end position="353"/>
    </location>
</feature>
<dbReference type="PANTHER" id="PTHR12174:SF75">
    <property type="entry name" value="SIGNAL PEPTIDE PEPTIDASE-LIKE 2"/>
    <property type="match status" value="1"/>
</dbReference>
<keyword evidence="6 8" id="KW-0472">Membrane</keyword>
<feature type="transmembrane region" description="Helical" evidence="8">
    <location>
        <begin position="675"/>
        <end position="692"/>
    </location>
</feature>
<name>A0A1E7F6H4_9STRA</name>
<dbReference type="GO" id="GO:0042500">
    <property type="term" value="F:aspartic endopeptidase activity, intramembrane cleaving"/>
    <property type="evidence" value="ECO:0007669"/>
    <property type="project" value="InterPro"/>
</dbReference>
<evidence type="ECO:0000256" key="6">
    <source>
        <dbReference type="ARBA" id="ARBA00023136"/>
    </source>
</evidence>
<evidence type="ECO:0000256" key="4">
    <source>
        <dbReference type="ARBA" id="ARBA00022801"/>
    </source>
</evidence>